<feature type="compositionally biased region" description="Low complexity" evidence="10">
    <location>
        <begin position="972"/>
        <end position="1016"/>
    </location>
</feature>
<evidence type="ECO:0000256" key="1">
    <source>
        <dbReference type="ARBA" id="ARBA00004240"/>
    </source>
</evidence>
<dbReference type="RefSeq" id="XP_044548789.1">
    <property type="nucleotide sequence ID" value="XM_044694087.1"/>
</dbReference>
<comment type="subcellular location">
    <subcellularLocation>
        <location evidence="1">Endoplasmic reticulum</location>
    </subcellularLocation>
</comment>
<dbReference type="InterPro" id="IPR015943">
    <property type="entry name" value="WD40/YVTN_repeat-like_dom_sf"/>
</dbReference>
<gene>
    <name evidence="11" type="ORF">C9374_004447</name>
</gene>
<dbReference type="InterPro" id="IPR019775">
    <property type="entry name" value="WD40_repeat_CS"/>
</dbReference>
<reference evidence="11 12" key="1">
    <citation type="journal article" date="2018" name="BMC Genomics">
        <title>The genome of Naegleria lovaniensis, the basis for a comparative approach to unravel pathogenicity factors of the human pathogenic amoeba N. fowleri.</title>
        <authorList>
            <person name="Liechti N."/>
            <person name="Schurch N."/>
            <person name="Bruggmann R."/>
            <person name="Wittwer M."/>
        </authorList>
    </citation>
    <scope>NUCLEOTIDE SEQUENCE [LARGE SCALE GENOMIC DNA]</scope>
    <source>
        <strain evidence="11 12">ATCC 30569</strain>
    </source>
</reference>
<dbReference type="GO" id="GO:0090110">
    <property type="term" value="P:COPII-coated vesicle cargo loading"/>
    <property type="evidence" value="ECO:0007669"/>
    <property type="project" value="TreeGrafter"/>
</dbReference>
<feature type="compositionally biased region" description="Low complexity" evidence="10">
    <location>
        <begin position="1129"/>
        <end position="1149"/>
    </location>
</feature>
<keyword evidence="6" id="KW-0256">Endoplasmic reticulum</keyword>
<sequence length="1304" mass="143976">MRLTSINKAGVLAWCPISSHTDLLAVGSVAGSLDWRNDTTTGGSSNASGSGPVLEIYSMLPSITEKQISSLSSGEEQDQEENTAVQEQTQEEVKTTTTHDDDIFQSQHNDDFFSNSSTSDDFFNTLASTHHQNVLASTEEEEKRRLDAARKQPKLLAQIEAPDRFHRLTWGIPGSTGDSLGIVAGAQVDGVISLFDANKMVESFSKKKKILPSDEALIASMDKHQSSVRGLEFNPKQVNLLASAGDDGQLYIWNLKQPNQPQAVVLGCKNPHQNQTISHLQWNRKFEYILATTSHQGTSVVWDLKQKRVLVPFSNTAHPKSRYSSLAWNPDVHTQLLVACEDDDRPVIEVWDLRKAYAPIRELGAGQQGHQRGVLSVSWCPDDSNLLVSTGKDNRTLIWNPNTGDLLGELSSGFSQVSASNTRGGRTTNTFPQDEYQNWIFDAQWSYRSSLVSTCSFDKKIQVYAVQDASSVATGESDELTETVKKSNQNITQPAPAVLKTAPKWLKRPAGVSWCFGNRLITFSNTLKQESEEKSLEKNQSVQQYMSPNPISIYSGASAVASATFDESETEKLVNFNKQVIELEKVSLSQTSPQEKREISVQFCKEKQQMASKKQLIEWKLLEILFSSEEEKGSKIQALLGFNREELNQKSQSIETHPVETNRNDSEELSSLIKDNIIVGNIQGAIQCCLDGNRFADALLLSKVSGNSDMWSLALDQYLNSKEGSSIAKIKNLIFKNYDAVIGDDSLENWKEKLAILCSDMPKNKSLIDGILKSLIEKEEQRLIHQNEQSEEDTFGALVSSFLSGQIEQIFTRWISEFEKNVENIPTSSPSFALELIDLISKIELLHLHHVTSAAISKKTTTITYIESILNQLLQNGHVLNQLYITFAMKCVELGSLVDIQKTLPLALRYLNIALDQVSTQNSELVIPKEYSNVDIQELRYRLYHSIARVPPNIRAPSLPASWAPKKLQPLSKPAKSTTTSVASPVSTSQPTASTTTSTTTHTSPSTHSTRPESPSNRGYKRSEVKLLPQPMLGKNATSVLPPSMNPQPVVSHTTTTTANTFNPSIGGSSNLGGVATFTPQPFSGTTTTHMVPSSTTAGFNAPHMMSSNLGGVATFSPQPMVSGGGNTTLGSSTSFNPSLPSSGSSWQPVTNMPPMQETSLHHHQPMPVPTAQPVVDQQAILKENLEKYAGIDIERNVTGKNQALIDALTQCFDKLYGGEDKGAAHLDKKRMIAQSVNALFTLAQETTDEQLVNNLLLWTEQMLKSEYTNADHTFKHLQKDYFNQLKNAKNMRFLMTCLKTAKQ</sequence>
<keyword evidence="8" id="KW-0653">Protein transport</keyword>
<evidence type="ECO:0000256" key="6">
    <source>
        <dbReference type="ARBA" id="ARBA00022824"/>
    </source>
</evidence>
<dbReference type="Pfam" id="PF00400">
    <property type="entry name" value="WD40"/>
    <property type="match status" value="2"/>
</dbReference>
<dbReference type="Gene3D" id="1.25.40.1030">
    <property type="match status" value="1"/>
</dbReference>
<feature type="compositionally biased region" description="Basic and acidic residues" evidence="10">
    <location>
        <begin position="91"/>
        <end position="102"/>
    </location>
</feature>
<feature type="region of interest" description="Disordered" evidence="10">
    <location>
        <begin position="958"/>
        <end position="1054"/>
    </location>
</feature>
<name>A0AA88GMK6_NAELO</name>
<proteinExistence type="inferred from homology"/>
<keyword evidence="12" id="KW-1185">Reference proteome</keyword>
<dbReference type="Proteomes" id="UP000816034">
    <property type="component" value="Unassembled WGS sequence"/>
</dbReference>
<evidence type="ECO:0000256" key="9">
    <source>
        <dbReference type="PROSITE-ProRule" id="PRU00221"/>
    </source>
</evidence>
<keyword evidence="7" id="KW-0931">ER-Golgi transport</keyword>
<dbReference type="GO" id="GO:0015031">
    <property type="term" value="P:protein transport"/>
    <property type="evidence" value="ECO:0007669"/>
    <property type="project" value="UniProtKB-KW"/>
</dbReference>
<keyword evidence="4 9" id="KW-0853">WD repeat</keyword>
<evidence type="ECO:0000256" key="2">
    <source>
        <dbReference type="ARBA" id="ARBA00009358"/>
    </source>
</evidence>
<feature type="repeat" description="WD" evidence="9">
    <location>
        <begin position="221"/>
        <end position="263"/>
    </location>
</feature>
<feature type="repeat" description="WD" evidence="9">
    <location>
        <begin position="367"/>
        <end position="409"/>
    </location>
</feature>
<evidence type="ECO:0000256" key="5">
    <source>
        <dbReference type="ARBA" id="ARBA00022737"/>
    </source>
</evidence>
<dbReference type="GeneID" id="68096902"/>
<dbReference type="PROSITE" id="PS00678">
    <property type="entry name" value="WD_REPEATS_1"/>
    <property type="match status" value="1"/>
</dbReference>
<dbReference type="SUPFAM" id="SSF50978">
    <property type="entry name" value="WD40 repeat-like"/>
    <property type="match status" value="1"/>
</dbReference>
<dbReference type="InterPro" id="IPR040251">
    <property type="entry name" value="SEC31-like"/>
</dbReference>
<keyword evidence="5" id="KW-0677">Repeat</keyword>
<accession>A0AA88GMK6</accession>
<dbReference type="PANTHER" id="PTHR13923">
    <property type="entry name" value="SEC31-RELATED PROTEIN"/>
    <property type="match status" value="1"/>
</dbReference>
<comment type="caution">
    <text evidence="11">The sequence shown here is derived from an EMBL/GenBank/DDBJ whole genome shotgun (WGS) entry which is preliminary data.</text>
</comment>
<keyword evidence="3" id="KW-0813">Transport</keyword>
<feature type="compositionally biased region" description="Polar residues" evidence="10">
    <location>
        <begin position="1036"/>
        <end position="1054"/>
    </location>
</feature>
<evidence type="ECO:0000256" key="3">
    <source>
        <dbReference type="ARBA" id="ARBA00022448"/>
    </source>
</evidence>
<dbReference type="PROSITE" id="PS50294">
    <property type="entry name" value="WD_REPEATS_REGION"/>
    <property type="match status" value="2"/>
</dbReference>
<dbReference type="SMART" id="SM00320">
    <property type="entry name" value="WD40"/>
    <property type="match status" value="5"/>
</dbReference>
<dbReference type="GO" id="GO:0005198">
    <property type="term" value="F:structural molecule activity"/>
    <property type="evidence" value="ECO:0007669"/>
    <property type="project" value="TreeGrafter"/>
</dbReference>
<evidence type="ECO:0000256" key="7">
    <source>
        <dbReference type="ARBA" id="ARBA00022892"/>
    </source>
</evidence>
<evidence type="ECO:0000313" key="12">
    <source>
        <dbReference type="Proteomes" id="UP000816034"/>
    </source>
</evidence>
<dbReference type="PROSITE" id="PS50082">
    <property type="entry name" value="WD_REPEATS_2"/>
    <property type="match status" value="2"/>
</dbReference>
<evidence type="ECO:0000256" key="8">
    <source>
        <dbReference type="ARBA" id="ARBA00022927"/>
    </source>
</evidence>
<evidence type="ECO:0000313" key="11">
    <source>
        <dbReference type="EMBL" id="KAG2383110.1"/>
    </source>
</evidence>
<feature type="region of interest" description="Disordered" evidence="10">
    <location>
        <begin position="67"/>
        <end position="107"/>
    </location>
</feature>
<feature type="region of interest" description="Disordered" evidence="10">
    <location>
        <begin position="1124"/>
        <end position="1165"/>
    </location>
</feature>
<protein>
    <recommendedName>
        <fullName evidence="13">Guanine nucleotide-binding protein subunit beta-like protein</fullName>
    </recommendedName>
</protein>
<dbReference type="Gene3D" id="2.130.10.10">
    <property type="entry name" value="YVTN repeat-like/Quinoprotein amine dehydrogenase"/>
    <property type="match status" value="1"/>
</dbReference>
<dbReference type="PANTHER" id="PTHR13923:SF11">
    <property type="entry name" value="SECRETORY 31, ISOFORM D"/>
    <property type="match status" value="1"/>
</dbReference>
<dbReference type="GO" id="GO:0007029">
    <property type="term" value="P:endoplasmic reticulum organization"/>
    <property type="evidence" value="ECO:0007669"/>
    <property type="project" value="TreeGrafter"/>
</dbReference>
<dbReference type="GO" id="GO:0070971">
    <property type="term" value="C:endoplasmic reticulum exit site"/>
    <property type="evidence" value="ECO:0007669"/>
    <property type="project" value="TreeGrafter"/>
</dbReference>
<comment type="similarity">
    <text evidence="2">Belongs to the WD repeat SEC31 family.</text>
</comment>
<evidence type="ECO:0000256" key="10">
    <source>
        <dbReference type="SAM" id="MobiDB-lite"/>
    </source>
</evidence>
<dbReference type="GO" id="GO:0030127">
    <property type="term" value="C:COPII vesicle coat"/>
    <property type="evidence" value="ECO:0007669"/>
    <property type="project" value="TreeGrafter"/>
</dbReference>
<organism evidence="11 12">
    <name type="scientific">Naegleria lovaniensis</name>
    <name type="common">Amoeba</name>
    <dbReference type="NCBI Taxonomy" id="51637"/>
    <lineage>
        <taxon>Eukaryota</taxon>
        <taxon>Discoba</taxon>
        <taxon>Heterolobosea</taxon>
        <taxon>Tetramitia</taxon>
        <taxon>Eutetramitia</taxon>
        <taxon>Vahlkampfiidae</taxon>
        <taxon>Naegleria</taxon>
    </lineage>
</organism>
<dbReference type="InterPro" id="IPR001680">
    <property type="entry name" value="WD40_rpt"/>
</dbReference>
<dbReference type="EMBL" id="PYSW02000021">
    <property type="protein sequence ID" value="KAG2383110.1"/>
    <property type="molecule type" value="Genomic_DNA"/>
</dbReference>
<dbReference type="InterPro" id="IPR036322">
    <property type="entry name" value="WD40_repeat_dom_sf"/>
</dbReference>
<evidence type="ECO:0008006" key="13">
    <source>
        <dbReference type="Google" id="ProtNLM"/>
    </source>
</evidence>
<evidence type="ECO:0000256" key="4">
    <source>
        <dbReference type="ARBA" id="ARBA00022574"/>
    </source>
</evidence>